<dbReference type="EMBL" id="JACHIT010000002">
    <property type="protein sequence ID" value="MBB5918767.1"/>
    <property type="molecule type" value="Genomic_DNA"/>
</dbReference>
<evidence type="ECO:0000313" key="2">
    <source>
        <dbReference type="EMBL" id="MBB5918767.1"/>
    </source>
</evidence>
<dbReference type="Proteomes" id="UP000540412">
    <property type="component" value="Unassembled WGS sequence"/>
</dbReference>
<evidence type="ECO:0000313" key="3">
    <source>
        <dbReference type="Proteomes" id="UP000540412"/>
    </source>
</evidence>
<evidence type="ECO:0000256" key="1">
    <source>
        <dbReference type="SAM" id="MobiDB-lite"/>
    </source>
</evidence>
<comment type="caution">
    <text evidence="2">The sequence shown here is derived from an EMBL/GenBank/DDBJ whole genome shotgun (WGS) entry which is preliminary data.</text>
</comment>
<reference evidence="2 3" key="1">
    <citation type="submission" date="2020-08" db="EMBL/GenBank/DDBJ databases">
        <title>Sequencing the genomes of 1000 actinobacteria strains.</title>
        <authorList>
            <person name="Klenk H.-P."/>
        </authorList>
    </citation>
    <scope>NUCLEOTIDE SEQUENCE [LARGE SCALE GENOMIC DNA]</scope>
    <source>
        <strain evidence="2 3">DSM 43582</strain>
    </source>
</reference>
<sequence>MSVDPDSAEFDDDSDVAPAPPDRQHAIYEVFNPDSTAGVAVNGDGEIVGLHITDEARENGDAWLSREIVRLARLAHAKSRVGLREEMIRNGVRPYTIDAFDLPTEASYRAMENAEFGHSS</sequence>
<organism evidence="2 3">
    <name type="scientific">Nocardia transvalensis</name>
    <dbReference type="NCBI Taxonomy" id="37333"/>
    <lineage>
        <taxon>Bacteria</taxon>
        <taxon>Bacillati</taxon>
        <taxon>Actinomycetota</taxon>
        <taxon>Actinomycetes</taxon>
        <taxon>Mycobacteriales</taxon>
        <taxon>Nocardiaceae</taxon>
        <taxon>Nocardia</taxon>
    </lineage>
</organism>
<feature type="compositionally biased region" description="Acidic residues" evidence="1">
    <location>
        <begin position="1"/>
        <end position="15"/>
    </location>
</feature>
<gene>
    <name evidence="2" type="ORF">BJY24_007679</name>
</gene>
<protein>
    <submittedName>
        <fullName evidence="2">Uncharacterized protein</fullName>
    </submittedName>
</protein>
<keyword evidence="3" id="KW-1185">Reference proteome</keyword>
<feature type="region of interest" description="Disordered" evidence="1">
    <location>
        <begin position="1"/>
        <end position="22"/>
    </location>
</feature>
<proteinExistence type="predicted"/>
<dbReference type="RefSeq" id="WP_040752189.1">
    <property type="nucleotide sequence ID" value="NZ_JACHIT010000002.1"/>
</dbReference>
<name>A0A7W9UMV4_9NOCA</name>
<dbReference type="AlphaFoldDB" id="A0A7W9UMV4"/>
<accession>A0A7W9UMV4</accession>